<keyword evidence="9" id="KW-1185">Reference proteome</keyword>
<proteinExistence type="inferred from homology"/>
<name>A0A9X0D2Q7_9CNID</name>
<keyword evidence="6" id="KW-0472">Membrane</keyword>
<evidence type="ECO:0000256" key="4">
    <source>
        <dbReference type="ARBA" id="ARBA00022737"/>
    </source>
</evidence>
<dbReference type="Pfam" id="PF02010">
    <property type="entry name" value="REJ"/>
    <property type="match status" value="1"/>
</dbReference>
<evidence type="ECO:0000259" key="7">
    <source>
        <dbReference type="PROSITE" id="PS51111"/>
    </source>
</evidence>
<organism evidence="8 9">
    <name type="scientific">Desmophyllum pertusum</name>
    <dbReference type="NCBI Taxonomy" id="174260"/>
    <lineage>
        <taxon>Eukaryota</taxon>
        <taxon>Metazoa</taxon>
        <taxon>Cnidaria</taxon>
        <taxon>Anthozoa</taxon>
        <taxon>Hexacorallia</taxon>
        <taxon>Scleractinia</taxon>
        <taxon>Caryophylliina</taxon>
        <taxon>Caryophylliidae</taxon>
        <taxon>Desmophyllum</taxon>
    </lineage>
</organism>
<dbReference type="GO" id="GO:0005886">
    <property type="term" value="C:plasma membrane"/>
    <property type="evidence" value="ECO:0007669"/>
    <property type="project" value="TreeGrafter"/>
</dbReference>
<accession>A0A9X0D2Q7</accession>
<keyword evidence="5" id="KW-1133">Transmembrane helix</keyword>
<evidence type="ECO:0000313" key="8">
    <source>
        <dbReference type="EMBL" id="KAJ7384750.1"/>
    </source>
</evidence>
<dbReference type="PANTHER" id="PTHR46730">
    <property type="entry name" value="POLYCYSTIN-1"/>
    <property type="match status" value="1"/>
</dbReference>
<protein>
    <recommendedName>
        <fullName evidence="7">REJ domain-containing protein</fullName>
    </recommendedName>
</protein>
<sequence length="931" mass="103291">MTFNMELYTIDLRTGFFRYVATTIGTTVGNVKTTIRGQVFNYGHYFFKFAGNIEAQPGTAVNRYGYIEVTSTTLVANITGTSQASQGLNKTLTLDGSQSHDPDVGEGVYTGIDFTWLCRRDNEKFPDDTTSLPVVLPQSGSTGFAAGQDLGGCYGTGVGKLKPRDRFPYIVDLDVDKMKGDEDYVIKLAMKKRGQTVYAVHRLRIKEEIHLNIVCVQNCERHVILSSRLVLKTRCTGLLCDQINVYTWSMKYRENDDPRWHEVANLDEIVLTYDNSPNLVTAQGKIRGNATYGVTVKGLTSQGHSSIATYSFVTNTPPSGGICNVDKPQGKAWETNFVFSCSGWRDKNLPLNFKFSYSGSDNIGMVFYSGTSSTVTGKLPVGDPNRGYKLHVQMIVIDALGSSVDTWIDVEVTEPEISVETLKKDVAIDGPMNEYLKDNNIEMAAQRATSVLSVVNHAPVKEMKLKDKIKIKDSIVDAWSAVNVSELQQVSQVSAVVASVADKRNELSIESQDKAVVMLDSMTHFMEQKVNNKSIHDEELIEHVGTALLNGLGNLLDITAHEAKEDIRGEDMPLIVITNERREKSKSYSKQLLRLVNRVGNNVDYTKELYEKPSVLNTKSLSMVLDRQVPSRIGNKALEHQGSKVTLPSTQDLIGEDGTNKNYLSSQLLTFKSNPYTWDKRASDIKSSVLDVEIKDENGYPLNVSNLSQEVELFIPPLEKPKVKEPQKYFVKPSDNGTMQFHQIVFPGPEYAISITIQPSDKTILTLYVRYAQRPTLENYNFTTSVPDYSSCNYSAAENNHTNCSTDPFTVTLSAAVTGHSGLHYVGIMYKGINVNKTKSNATTPGHVRRVRRGCSHNGRQKRSCVGVKEPPTTPPPILVIKPLFNASTDVKYTLSVSMGTCQYWNATADAWSTEGCRVCLTLSIYGIIIC</sequence>
<evidence type="ECO:0000256" key="3">
    <source>
        <dbReference type="ARBA" id="ARBA00022692"/>
    </source>
</evidence>
<gene>
    <name evidence="8" type="ORF">OS493_020339</name>
</gene>
<dbReference type="AlphaFoldDB" id="A0A9X0D2Q7"/>
<keyword evidence="3" id="KW-0812">Transmembrane</keyword>
<dbReference type="GO" id="GO:0006816">
    <property type="term" value="P:calcium ion transport"/>
    <property type="evidence" value="ECO:0007669"/>
    <property type="project" value="TreeGrafter"/>
</dbReference>
<evidence type="ECO:0000256" key="2">
    <source>
        <dbReference type="ARBA" id="ARBA00007200"/>
    </source>
</evidence>
<evidence type="ECO:0000313" key="9">
    <source>
        <dbReference type="Proteomes" id="UP001163046"/>
    </source>
</evidence>
<dbReference type="GO" id="GO:0005261">
    <property type="term" value="F:monoatomic cation channel activity"/>
    <property type="evidence" value="ECO:0007669"/>
    <property type="project" value="TreeGrafter"/>
</dbReference>
<keyword evidence="4" id="KW-0677">Repeat</keyword>
<evidence type="ECO:0000256" key="1">
    <source>
        <dbReference type="ARBA" id="ARBA00004370"/>
    </source>
</evidence>
<evidence type="ECO:0000256" key="6">
    <source>
        <dbReference type="ARBA" id="ARBA00023136"/>
    </source>
</evidence>
<dbReference type="InterPro" id="IPR002859">
    <property type="entry name" value="PKD/REJ-like"/>
</dbReference>
<evidence type="ECO:0000256" key="5">
    <source>
        <dbReference type="ARBA" id="ARBA00022989"/>
    </source>
</evidence>
<feature type="domain" description="REJ" evidence="7">
    <location>
        <begin position="1"/>
        <end position="675"/>
    </location>
</feature>
<dbReference type="PROSITE" id="PS51111">
    <property type="entry name" value="REJ"/>
    <property type="match status" value="1"/>
</dbReference>
<comment type="subcellular location">
    <subcellularLocation>
        <location evidence="1">Membrane</location>
    </subcellularLocation>
</comment>
<dbReference type="Proteomes" id="UP001163046">
    <property type="component" value="Unassembled WGS sequence"/>
</dbReference>
<dbReference type="OrthoDB" id="2121937at2759"/>
<dbReference type="EMBL" id="MU825885">
    <property type="protein sequence ID" value="KAJ7384750.1"/>
    <property type="molecule type" value="Genomic_DNA"/>
</dbReference>
<dbReference type="PANTHER" id="PTHR46730:SF1">
    <property type="entry name" value="PLAT DOMAIN-CONTAINING PROTEIN"/>
    <property type="match status" value="1"/>
</dbReference>
<reference evidence="8" key="1">
    <citation type="submission" date="2023-01" db="EMBL/GenBank/DDBJ databases">
        <title>Genome assembly of the deep-sea coral Lophelia pertusa.</title>
        <authorList>
            <person name="Herrera S."/>
            <person name="Cordes E."/>
        </authorList>
    </citation>
    <scope>NUCLEOTIDE SEQUENCE</scope>
    <source>
        <strain evidence="8">USNM1676648</strain>
        <tissue evidence="8">Polyp</tissue>
    </source>
</reference>
<comment type="caution">
    <text evidence="8">The sequence shown here is derived from an EMBL/GenBank/DDBJ whole genome shotgun (WGS) entry which is preliminary data.</text>
</comment>
<dbReference type="InterPro" id="IPR014010">
    <property type="entry name" value="REJ_dom"/>
</dbReference>
<comment type="similarity">
    <text evidence="2">Belongs to the polycystin family.</text>
</comment>